<protein>
    <submittedName>
        <fullName evidence="1">Uncharacterized protein</fullName>
    </submittedName>
</protein>
<reference evidence="1 2" key="1">
    <citation type="journal article" date="2018" name="Front. Plant Sci.">
        <title>Red Clover (Trifolium pratense) and Zigzag Clover (T. medium) - A Picture of Genomic Similarities and Differences.</title>
        <authorList>
            <person name="Dluhosova J."/>
            <person name="Istvanek J."/>
            <person name="Nedelnik J."/>
            <person name="Repkova J."/>
        </authorList>
    </citation>
    <scope>NUCLEOTIDE SEQUENCE [LARGE SCALE GENOMIC DNA]</scope>
    <source>
        <strain evidence="2">cv. 10/8</strain>
        <tissue evidence="1">Leaf</tissue>
    </source>
</reference>
<proteinExistence type="predicted"/>
<evidence type="ECO:0000313" key="2">
    <source>
        <dbReference type="Proteomes" id="UP000265520"/>
    </source>
</evidence>
<dbReference type="Proteomes" id="UP000265520">
    <property type="component" value="Unassembled WGS sequence"/>
</dbReference>
<sequence length="41" mass="4721">WEVKLQEKVVKPITFRNHVSNTSVFSFCTRARKCGLSLGRP</sequence>
<dbReference type="AlphaFoldDB" id="A0A392SSD9"/>
<evidence type="ECO:0000313" key="1">
    <source>
        <dbReference type="EMBL" id="MCI51327.1"/>
    </source>
</evidence>
<organism evidence="1 2">
    <name type="scientific">Trifolium medium</name>
    <dbReference type="NCBI Taxonomy" id="97028"/>
    <lineage>
        <taxon>Eukaryota</taxon>
        <taxon>Viridiplantae</taxon>
        <taxon>Streptophyta</taxon>
        <taxon>Embryophyta</taxon>
        <taxon>Tracheophyta</taxon>
        <taxon>Spermatophyta</taxon>
        <taxon>Magnoliopsida</taxon>
        <taxon>eudicotyledons</taxon>
        <taxon>Gunneridae</taxon>
        <taxon>Pentapetalae</taxon>
        <taxon>rosids</taxon>
        <taxon>fabids</taxon>
        <taxon>Fabales</taxon>
        <taxon>Fabaceae</taxon>
        <taxon>Papilionoideae</taxon>
        <taxon>50 kb inversion clade</taxon>
        <taxon>NPAAA clade</taxon>
        <taxon>Hologalegina</taxon>
        <taxon>IRL clade</taxon>
        <taxon>Trifolieae</taxon>
        <taxon>Trifolium</taxon>
    </lineage>
</organism>
<comment type="caution">
    <text evidence="1">The sequence shown here is derived from an EMBL/GenBank/DDBJ whole genome shotgun (WGS) entry which is preliminary data.</text>
</comment>
<accession>A0A392SSD9</accession>
<dbReference type="EMBL" id="LXQA010430181">
    <property type="protein sequence ID" value="MCI51327.1"/>
    <property type="molecule type" value="Genomic_DNA"/>
</dbReference>
<keyword evidence="2" id="KW-1185">Reference proteome</keyword>
<feature type="non-terminal residue" evidence="1">
    <location>
        <position position="1"/>
    </location>
</feature>
<name>A0A392SSD9_9FABA</name>